<dbReference type="SUPFAM" id="SSF53213">
    <property type="entry name" value="LigB-like"/>
    <property type="match status" value="1"/>
</dbReference>
<dbReference type="GO" id="GO:0016702">
    <property type="term" value="F:oxidoreductase activity, acting on single donors with incorporation of molecular oxygen, incorporation of two atoms of oxygen"/>
    <property type="evidence" value="ECO:0007669"/>
    <property type="project" value="UniProtKB-ARBA"/>
</dbReference>
<accession>A0A2W5L7U2</accession>
<dbReference type="Pfam" id="PF02900">
    <property type="entry name" value="LigB"/>
    <property type="match status" value="1"/>
</dbReference>
<keyword evidence="2" id="KW-0223">Dioxygenase</keyword>
<sequence length="353" mass="38080">MNGLGGGARKRGAAPVSGERVYVAEIVIGVGTSHTPLLSLDGDEWQSRASDDFRSKNLNLSDGRWVTYDELDSEVGGRYADIAVPAVFREKSDRSQAALDRIADDIEAAAPDVMIIVGDDQEELYSKANMPAVALYYGDEIVTHEHELLSLSSPPSWAAKVTQGWAVDAIHRFPAHREFALELIDGLLANDVDIAVCGEVEDPTKAGFGHAYGFVIKRLMKASIPVVPILLNTYYPPNVLTPARCVAVGRALRKAVEASPSDLRVAIVASGGLSHFVVDEELDEQVMDAMRRSAPSELETIPRAALNAGSSEILNWVLTAGAIEHLSCQWSEYVPVQRTPAGTGVGMGFAVWR</sequence>
<feature type="domain" description="Extradiol ring-cleavage dioxygenase class III enzyme subunit B" evidence="1">
    <location>
        <begin position="99"/>
        <end position="325"/>
    </location>
</feature>
<reference evidence="2 3" key="1">
    <citation type="submission" date="2017-08" db="EMBL/GenBank/DDBJ databases">
        <title>Infants hospitalized years apart are colonized by the same room-sourced microbial strains.</title>
        <authorList>
            <person name="Brooks B."/>
            <person name="Olm M.R."/>
            <person name="Firek B.A."/>
            <person name="Baker R."/>
            <person name="Thomas B.C."/>
            <person name="Morowitz M.J."/>
            <person name="Banfield J.F."/>
        </authorList>
    </citation>
    <scope>NUCLEOTIDE SEQUENCE [LARGE SCALE GENOMIC DNA]</scope>
    <source>
        <strain evidence="2">S2_005_003_R2_47</strain>
    </source>
</reference>
<keyword evidence="2" id="KW-0560">Oxidoreductase</keyword>
<proteinExistence type="predicted"/>
<evidence type="ECO:0000313" key="3">
    <source>
        <dbReference type="Proteomes" id="UP000248597"/>
    </source>
</evidence>
<dbReference type="Proteomes" id="UP000248597">
    <property type="component" value="Unassembled WGS sequence"/>
</dbReference>
<dbReference type="EMBL" id="QFPJ01000013">
    <property type="protein sequence ID" value="PZQ22635.1"/>
    <property type="molecule type" value="Genomic_DNA"/>
</dbReference>
<protein>
    <submittedName>
        <fullName evidence="2">Extradiol ring-cleavage dioxygenase</fullName>
    </submittedName>
</protein>
<evidence type="ECO:0000313" key="2">
    <source>
        <dbReference type="EMBL" id="PZQ22635.1"/>
    </source>
</evidence>
<dbReference type="InterPro" id="IPR004183">
    <property type="entry name" value="Xdiol_dOase_suB"/>
</dbReference>
<dbReference type="AlphaFoldDB" id="A0A2W5L7U2"/>
<organism evidence="2 3">
    <name type="scientific">Sphingopyxis macrogoltabida</name>
    <name type="common">Sphingomonas macrogoltabidus</name>
    <dbReference type="NCBI Taxonomy" id="33050"/>
    <lineage>
        <taxon>Bacteria</taxon>
        <taxon>Pseudomonadati</taxon>
        <taxon>Pseudomonadota</taxon>
        <taxon>Alphaproteobacteria</taxon>
        <taxon>Sphingomonadales</taxon>
        <taxon>Sphingomonadaceae</taxon>
        <taxon>Sphingopyxis</taxon>
    </lineage>
</organism>
<dbReference type="Gene3D" id="3.40.830.10">
    <property type="entry name" value="LigB-like"/>
    <property type="match status" value="1"/>
</dbReference>
<gene>
    <name evidence="2" type="ORF">DI569_07875</name>
</gene>
<evidence type="ECO:0000259" key="1">
    <source>
        <dbReference type="Pfam" id="PF02900"/>
    </source>
</evidence>
<comment type="caution">
    <text evidence="2">The sequence shown here is derived from an EMBL/GenBank/DDBJ whole genome shotgun (WGS) entry which is preliminary data.</text>
</comment>
<dbReference type="GO" id="GO:0008198">
    <property type="term" value="F:ferrous iron binding"/>
    <property type="evidence" value="ECO:0007669"/>
    <property type="project" value="InterPro"/>
</dbReference>
<name>A0A2W5L7U2_SPHMC</name>